<accession>A0A9Q5X161</accession>
<keyword evidence="2" id="KW-1188">Viral release from host cell</keyword>
<evidence type="ECO:0000313" key="9">
    <source>
        <dbReference type="Proteomes" id="UP000194733"/>
    </source>
</evidence>
<dbReference type="Gene3D" id="3.30.2400.10">
    <property type="entry name" value="Major capsid protein gp5"/>
    <property type="match status" value="1"/>
</dbReference>
<keyword evidence="4" id="KW-0378">Hydrolase</keyword>
<organism evidence="8 9">
    <name type="scientific">Bacillus thuringiensis serovar sooncheon</name>
    <dbReference type="NCBI Taxonomy" id="180891"/>
    <lineage>
        <taxon>Bacteria</taxon>
        <taxon>Bacillati</taxon>
        <taxon>Bacillota</taxon>
        <taxon>Bacilli</taxon>
        <taxon>Bacillales</taxon>
        <taxon>Bacillaceae</taxon>
        <taxon>Bacillus</taxon>
        <taxon>Bacillus cereus group</taxon>
    </lineage>
</organism>
<feature type="domain" description="Prohead serine protease" evidence="6">
    <location>
        <begin position="18"/>
        <end position="171"/>
    </location>
</feature>
<dbReference type="InterPro" id="IPR024455">
    <property type="entry name" value="Phage_capsid"/>
</dbReference>
<comment type="caution">
    <text evidence="8">The sequence shown here is derived from an EMBL/GenBank/DDBJ whole genome shotgun (WGS) entry which is preliminary data.</text>
</comment>
<keyword evidence="5" id="KW-0175">Coiled coil</keyword>
<evidence type="ECO:0000256" key="2">
    <source>
        <dbReference type="ARBA" id="ARBA00022612"/>
    </source>
</evidence>
<dbReference type="AlphaFoldDB" id="A0A9Q5X161"/>
<dbReference type="Gene3D" id="3.30.2320.10">
    <property type="entry name" value="hypothetical protein PF0899 domain"/>
    <property type="match status" value="1"/>
</dbReference>
<dbReference type="SUPFAM" id="SSF56563">
    <property type="entry name" value="Major capsid protein gp5"/>
    <property type="match status" value="1"/>
</dbReference>
<dbReference type="EMBL" id="NFCY01000031">
    <property type="protein sequence ID" value="OTX42274.1"/>
    <property type="molecule type" value="Genomic_DNA"/>
</dbReference>
<sequence>MNEKIEQRSFNLSEVNESSDGLLVRGLVNKSGAWSQALYDKNGKPFIERVMPNVFARALQRAKDVKLLNEHDKNMLLARTKDGTLQLTETSRGLEMEANLVPSKLSEHIHASIKRGTLSNMSFGMVVLDDVWTKEKGVNQRSITDLALYECSIVSDPAYEDSTIEARSNDIRQDVEIPNFEERGQKIMNLDSMSIKQLEERKQELLFEANGIEQSKTTEQRSFTPSEQLRQEAILSEVQKIKDKINSVESRNQSQRKEEIIMTNTQNTFEKDKRGLEQFLRREDGEEVRSVTTGATPGMLTIPSTISDYIVEKLFENAPLFGRTQNFTPTEGKLEILREKSLGTAGWFGEGQVINLNDFSMDKITLEQKRVGTAIELSQQLINDSGIDVVGYATKLLTRRLGITVDASILIGDKTKGEFEGILNDVTVQENIAASSTGITLDELLVLSNSIHPDYVKDAVFIVNRQVFNEIAKMKDGNGHYHLVKDVAETGVTYRLFGQPVLISESMPNMETGKRAVVFANLGEGYATMTKKGQTLKYIDNDTANALKGTNTIVLDAYMDGKVLNQNAIVCLKMK</sequence>
<dbReference type="GO" id="GO:0008233">
    <property type="term" value="F:peptidase activity"/>
    <property type="evidence" value="ECO:0007669"/>
    <property type="project" value="UniProtKB-KW"/>
</dbReference>
<comment type="subcellular location">
    <subcellularLocation>
        <location evidence="1">Virion</location>
    </subcellularLocation>
</comment>
<evidence type="ECO:0000256" key="3">
    <source>
        <dbReference type="ARBA" id="ARBA00022670"/>
    </source>
</evidence>
<protein>
    <submittedName>
        <fullName evidence="8">Phage major capsid protein</fullName>
    </submittedName>
</protein>
<dbReference type="GO" id="GO:0006508">
    <property type="term" value="P:proteolysis"/>
    <property type="evidence" value="ECO:0007669"/>
    <property type="project" value="UniProtKB-KW"/>
</dbReference>
<dbReference type="InterPro" id="IPR054612">
    <property type="entry name" value="Phage_capsid-like_C"/>
</dbReference>
<dbReference type="NCBIfam" id="TIGR01543">
    <property type="entry name" value="proheadase_HK97"/>
    <property type="match status" value="1"/>
</dbReference>
<evidence type="ECO:0000259" key="7">
    <source>
        <dbReference type="Pfam" id="PF05065"/>
    </source>
</evidence>
<dbReference type="InterPro" id="IPR006433">
    <property type="entry name" value="Prohead_protease"/>
</dbReference>
<evidence type="ECO:0000256" key="4">
    <source>
        <dbReference type="ARBA" id="ARBA00022801"/>
    </source>
</evidence>
<evidence type="ECO:0000256" key="1">
    <source>
        <dbReference type="ARBA" id="ARBA00004328"/>
    </source>
</evidence>
<reference evidence="8 9" key="1">
    <citation type="submission" date="2016-10" db="EMBL/GenBank/DDBJ databases">
        <title>Comparative genomics of Bacillus thuringiensis reveals a path to pathogens against multiple invertebrate hosts.</title>
        <authorList>
            <person name="Zheng J."/>
            <person name="Gao Q."/>
            <person name="Liu H."/>
            <person name="Peng D."/>
            <person name="Ruan L."/>
            <person name="Sun M."/>
        </authorList>
    </citation>
    <scope>NUCLEOTIDE SEQUENCE [LARGE SCALE GENOMIC DNA]</scope>
    <source>
        <strain evidence="8">BGSC 4BB1</strain>
    </source>
</reference>
<dbReference type="NCBIfam" id="TIGR01554">
    <property type="entry name" value="major_cap_HK97"/>
    <property type="match status" value="1"/>
</dbReference>
<gene>
    <name evidence="8" type="ORF">BK724_26150</name>
</gene>
<dbReference type="Pfam" id="PF04586">
    <property type="entry name" value="Peptidase_S78"/>
    <property type="match status" value="1"/>
</dbReference>
<proteinExistence type="predicted"/>
<dbReference type="InterPro" id="IPR054613">
    <property type="entry name" value="Peptidase_S78_dom"/>
</dbReference>
<feature type="coiled-coil region" evidence="5">
    <location>
        <begin position="195"/>
        <end position="258"/>
    </location>
</feature>
<dbReference type="RefSeq" id="WP_087957245.1">
    <property type="nucleotide sequence ID" value="NZ_NFCY01000031.1"/>
</dbReference>
<dbReference type="Pfam" id="PF05065">
    <property type="entry name" value="Phage_capsid"/>
    <property type="match status" value="1"/>
</dbReference>
<keyword evidence="3" id="KW-0645">Protease</keyword>
<name>A0A9Q5X161_BACTU</name>
<evidence type="ECO:0000313" key="8">
    <source>
        <dbReference type="EMBL" id="OTX42274.1"/>
    </source>
</evidence>
<evidence type="ECO:0000256" key="5">
    <source>
        <dbReference type="SAM" id="Coils"/>
    </source>
</evidence>
<feature type="domain" description="Phage capsid-like C-terminal" evidence="7">
    <location>
        <begin position="299"/>
        <end position="573"/>
    </location>
</feature>
<evidence type="ECO:0000259" key="6">
    <source>
        <dbReference type="Pfam" id="PF04586"/>
    </source>
</evidence>
<dbReference type="Proteomes" id="UP000194733">
    <property type="component" value="Unassembled WGS sequence"/>
</dbReference>